<evidence type="ECO:0000259" key="1">
    <source>
        <dbReference type="PROSITE" id="PS51464"/>
    </source>
</evidence>
<dbReference type="PANTHER" id="PTHR30390">
    <property type="entry name" value="SEDOHEPTULOSE 7-PHOSPHATE ISOMERASE / DNAA INITIATOR-ASSOCIATING FACTOR FOR REPLICATION INITIATION"/>
    <property type="match status" value="1"/>
</dbReference>
<dbReference type="SUPFAM" id="SSF53697">
    <property type="entry name" value="SIS domain"/>
    <property type="match status" value="1"/>
</dbReference>
<organism evidence="2 3">
    <name type="scientific">Inhella crocodyli</name>
    <dbReference type="NCBI Taxonomy" id="2499851"/>
    <lineage>
        <taxon>Bacteria</taxon>
        <taxon>Pseudomonadati</taxon>
        <taxon>Pseudomonadota</taxon>
        <taxon>Betaproteobacteria</taxon>
        <taxon>Burkholderiales</taxon>
        <taxon>Sphaerotilaceae</taxon>
        <taxon>Inhella</taxon>
    </lineage>
</organism>
<dbReference type="EMBL" id="SACM01000003">
    <property type="protein sequence ID" value="RVT84656.1"/>
    <property type="molecule type" value="Genomic_DNA"/>
</dbReference>
<accession>A0A3S2WPD3</accession>
<evidence type="ECO:0000313" key="3">
    <source>
        <dbReference type="Proteomes" id="UP000288587"/>
    </source>
</evidence>
<evidence type="ECO:0000313" key="2">
    <source>
        <dbReference type="EMBL" id="RVT84656.1"/>
    </source>
</evidence>
<dbReference type="OrthoDB" id="9810929at2"/>
<dbReference type="Proteomes" id="UP000288587">
    <property type="component" value="Unassembled WGS sequence"/>
</dbReference>
<reference evidence="2 3" key="1">
    <citation type="submission" date="2019-01" db="EMBL/GenBank/DDBJ databases">
        <authorList>
            <person name="Chen W.-M."/>
        </authorList>
    </citation>
    <scope>NUCLEOTIDE SEQUENCE [LARGE SCALE GENOMIC DNA]</scope>
    <source>
        <strain evidence="2 3">CCP-18</strain>
    </source>
</reference>
<dbReference type="GO" id="GO:0097367">
    <property type="term" value="F:carbohydrate derivative binding"/>
    <property type="evidence" value="ECO:0007669"/>
    <property type="project" value="InterPro"/>
</dbReference>
<name>A0A3S2WPD3_9BURK</name>
<sequence length="191" mass="19912">MLEPRLQHQFFESADLLNQAAESLTRPLATAAQLAVACVTGGGRLLCAGAGLAQHDALAVGALLQHQFEQERPGLAALPLQAAVGPLQGQDALVRQLQVLGHPGDVLLWLDPVDGRSGTPLLDAARELDIAVIALCADGVDGGAAVQAALTDTDVLLRLSAPRLPRRLEIQRVALHALCDAIDAQLLGLEA</sequence>
<dbReference type="PANTHER" id="PTHR30390:SF6">
    <property type="entry name" value="DNAA INITIATOR-ASSOCIATING PROTEIN DIAA"/>
    <property type="match status" value="1"/>
</dbReference>
<dbReference type="InterPro" id="IPR050099">
    <property type="entry name" value="SIS_GmhA/DiaA_subfam"/>
</dbReference>
<feature type="domain" description="SIS" evidence="1">
    <location>
        <begin position="35"/>
        <end position="191"/>
    </location>
</feature>
<dbReference type="InterPro" id="IPR046348">
    <property type="entry name" value="SIS_dom_sf"/>
</dbReference>
<dbReference type="AlphaFoldDB" id="A0A3S2WPD3"/>
<dbReference type="PROSITE" id="PS51464">
    <property type="entry name" value="SIS"/>
    <property type="match status" value="1"/>
</dbReference>
<dbReference type="RefSeq" id="WP_127683056.1">
    <property type="nucleotide sequence ID" value="NZ_SACM01000003.1"/>
</dbReference>
<comment type="caution">
    <text evidence="2">The sequence shown here is derived from an EMBL/GenBank/DDBJ whole genome shotgun (WGS) entry which is preliminary data.</text>
</comment>
<dbReference type="Gene3D" id="3.40.50.10490">
    <property type="entry name" value="Glucose-6-phosphate isomerase like protein, domain 1"/>
    <property type="match status" value="1"/>
</dbReference>
<gene>
    <name evidence="2" type="ORF">EOD73_10980</name>
</gene>
<keyword evidence="3" id="KW-1185">Reference proteome</keyword>
<dbReference type="InterPro" id="IPR001347">
    <property type="entry name" value="SIS_dom"/>
</dbReference>
<proteinExistence type="predicted"/>
<protein>
    <submittedName>
        <fullName evidence="2">SIS domain-containing protein</fullName>
    </submittedName>
</protein>
<dbReference type="GO" id="GO:1901135">
    <property type="term" value="P:carbohydrate derivative metabolic process"/>
    <property type="evidence" value="ECO:0007669"/>
    <property type="project" value="InterPro"/>
</dbReference>
<dbReference type="Pfam" id="PF13580">
    <property type="entry name" value="SIS_2"/>
    <property type="match status" value="1"/>
</dbReference>